<dbReference type="AlphaFoldDB" id="A0A699QMK6"/>
<gene>
    <name evidence="2" type="ORF">Tci_843797</name>
</gene>
<accession>A0A699QMK6</accession>
<feature type="compositionally biased region" description="Polar residues" evidence="1">
    <location>
        <begin position="84"/>
        <end position="127"/>
    </location>
</feature>
<dbReference type="EMBL" id="BKCJ011035087">
    <property type="protein sequence ID" value="GFC71827.1"/>
    <property type="molecule type" value="Genomic_DNA"/>
</dbReference>
<organism evidence="2">
    <name type="scientific">Tanacetum cinerariifolium</name>
    <name type="common">Dalmatian daisy</name>
    <name type="synonym">Chrysanthemum cinerariifolium</name>
    <dbReference type="NCBI Taxonomy" id="118510"/>
    <lineage>
        <taxon>Eukaryota</taxon>
        <taxon>Viridiplantae</taxon>
        <taxon>Streptophyta</taxon>
        <taxon>Embryophyta</taxon>
        <taxon>Tracheophyta</taxon>
        <taxon>Spermatophyta</taxon>
        <taxon>Magnoliopsida</taxon>
        <taxon>eudicotyledons</taxon>
        <taxon>Gunneridae</taxon>
        <taxon>Pentapetalae</taxon>
        <taxon>asterids</taxon>
        <taxon>campanulids</taxon>
        <taxon>Asterales</taxon>
        <taxon>Asteraceae</taxon>
        <taxon>Asteroideae</taxon>
        <taxon>Anthemideae</taxon>
        <taxon>Anthemidinae</taxon>
        <taxon>Tanacetum</taxon>
    </lineage>
</organism>
<evidence type="ECO:0000313" key="2">
    <source>
        <dbReference type="EMBL" id="GFC71827.1"/>
    </source>
</evidence>
<comment type="caution">
    <text evidence="2">The sequence shown here is derived from an EMBL/GenBank/DDBJ whole genome shotgun (WGS) entry which is preliminary data.</text>
</comment>
<reference evidence="2" key="1">
    <citation type="journal article" date="2019" name="Sci. Rep.">
        <title>Draft genome of Tanacetum cinerariifolium, the natural source of mosquito coil.</title>
        <authorList>
            <person name="Yamashiro T."/>
            <person name="Shiraishi A."/>
            <person name="Satake H."/>
            <person name="Nakayama K."/>
        </authorList>
    </citation>
    <scope>NUCLEOTIDE SEQUENCE</scope>
</reference>
<feature type="compositionally biased region" description="Basic and acidic residues" evidence="1">
    <location>
        <begin position="74"/>
        <end position="83"/>
    </location>
</feature>
<name>A0A699QMK6_TANCI</name>
<evidence type="ECO:0000256" key="1">
    <source>
        <dbReference type="SAM" id="MobiDB-lite"/>
    </source>
</evidence>
<sequence length="127" mass="13369">MLFPVWSSGSLNPQNKDRDAAFNGKEHGVDIKKPESAVNVSPSSSAQSGEQDDKTKKKAKGKSPVESFTGNRDLNAEFKDHSDYSSNDVNATGSIVPTARKNSSNSTNPFSAAGPSNTTASPTHGKS</sequence>
<feature type="region of interest" description="Disordered" evidence="1">
    <location>
        <begin position="1"/>
        <end position="127"/>
    </location>
</feature>
<protein>
    <submittedName>
        <fullName evidence="2">Uncharacterized protein</fullName>
    </submittedName>
</protein>
<feature type="compositionally biased region" description="Polar residues" evidence="1">
    <location>
        <begin position="38"/>
        <end position="49"/>
    </location>
</feature>
<proteinExistence type="predicted"/>
<feature type="non-terminal residue" evidence="2">
    <location>
        <position position="127"/>
    </location>
</feature>
<feature type="compositionally biased region" description="Basic and acidic residues" evidence="1">
    <location>
        <begin position="15"/>
        <end position="35"/>
    </location>
</feature>